<keyword evidence="3" id="KW-1185">Reference proteome</keyword>
<name>A0A1H2SKU6_9FLAO</name>
<feature type="domain" description="DUF4440" evidence="1">
    <location>
        <begin position="43"/>
        <end position="155"/>
    </location>
</feature>
<dbReference type="InterPro" id="IPR032710">
    <property type="entry name" value="NTF2-like_dom_sf"/>
</dbReference>
<gene>
    <name evidence="2" type="ORF">SAMN04487892_1150</name>
</gene>
<dbReference type="RefSeq" id="WP_090296595.1">
    <property type="nucleotide sequence ID" value="NZ_FNKI01000002.1"/>
</dbReference>
<evidence type="ECO:0000259" key="1">
    <source>
        <dbReference type="Pfam" id="PF14534"/>
    </source>
</evidence>
<dbReference type="Proteomes" id="UP000199592">
    <property type="component" value="Unassembled WGS sequence"/>
</dbReference>
<proteinExistence type="predicted"/>
<accession>A0A1H2SKU6</accession>
<protein>
    <submittedName>
        <fullName evidence="2">Ketosteroid isomerase homolog</fullName>
    </submittedName>
</protein>
<dbReference type="SUPFAM" id="SSF54427">
    <property type="entry name" value="NTF2-like"/>
    <property type="match status" value="1"/>
</dbReference>
<dbReference type="InterPro" id="IPR027843">
    <property type="entry name" value="DUF4440"/>
</dbReference>
<dbReference type="GO" id="GO:0016853">
    <property type="term" value="F:isomerase activity"/>
    <property type="evidence" value="ECO:0007669"/>
    <property type="project" value="UniProtKB-KW"/>
</dbReference>
<reference evidence="3" key="1">
    <citation type="submission" date="2016-10" db="EMBL/GenBank/DDBJ databases">
        <authorList>
            <person name="Varghese N."/>
            <person name="Submissions S."/>
        </authorList>
    </citation>
    <scope>NUCLEOTIDE SEQUENCE [LARGE SCALE GENOMIC DNA]</scope>
    <source>
        <strain evidence="3">DSM 25030</strain>
    </source>
</reference>
<dbReference type="OrthoDB" id="9814425at2"/>
<dbReference type="PROSITE" id="PS51257">
    <property type="entry name" value="PROKAR_LIPOPROTEIN"/>
    <property type="match status" value="1"/>
</dbReference>
<sequence length="176" mass="19847">MKRLLSSSFWVTSLIIGLYSCQQPQKPEQLSGPDYSEQVKQIIEAKNEKVEAWYLAGQVDSVATIFADNSIQMPPNMPPLVGIENYKTGWAQNFQFGKWDFDLMTQEVKASGNLATELGKYTVIFTPNENSPIPPMNDKGNYVVLWEKINGDWKILWDAPVSEVPLPMPTMDSSPE</sequence>
<dbReference type="EMBL" id="FNMY01000001">
    <property type="protein sequence ID" value="SDW32323.1"/>
    <property type="molecule type" value="Genomic_DNA"/>
</dbReference>
<dbReference type="Gene3D" id="3.10.450.50">
    <property type="match status" value="1"/>
</dbReference>
<dbReference type="STRING" id="1073328.SAMN05216294_2507"/>
<keyword evidence="2" id="KW-0413">Isomerase</keyword>
<dbReference type="AlphaFoldDB" id="A0A1H2SKU6"/>
<evidence type="ECO:0000313" key="2">
    <source>
        <dbReference type="EMBL" id="SDW32323.1"/>
    </source>
</evidence>
<dbReference type="Pfam" id="PF14534">
    <property type="entry name" value="DUF4440"/>
    <property type="match status" value="1"/>
</dbReference>
<organism evidence="2 3">
    <name type="scientific">Flagellimonas zhangzhouensis</name>
    <dbReference type="NCBI Taxonomy" id="1073328"/>
    <lineage>
        <taxon>Bacteria</taxon>
        <taxon>Pseudomonadati</taxon>
        <taxon>Bacteroidota</taxon>
        <taxon>Flavobacteriia</taxon>
        <taxon>Flavobacteriales</taxon>
        <taxon>Flavobacteriaceae</taxon>
        <taxon>Flagellimonas</taxon>
    </lineage>
</organism>
<evidence type="ECO:0000313" key="3">
    <source>
        <dbReference type="Proteomes" id="UP000199592"/>
    </source>
</evidence>